<organism evidence="2">
    <name type="scientific">Ganoderma boninense</name>
    <dbReference type="NCBI Taxonomy" id="34458"/>
    <lineage>
        <taxon>Eukaryota</taxon>
        <taxon>Fungi</taxon>
        <taxon>Dikarya</taxon>
        <taxon>Basidiomycota</taxon>
        <taxon>Agaricomycotina</taxon>
        <taxon>Agaricomycetes</taxon>
        <taxon>Polyporales</taxon>
        <taxon>Polyporaceae</taxon>
        <taxon>Ganoderma</taxon>
    </lineage>
</organism>
<protein>
    <submittedName>
        <fullName evidence="2">Phosphate:H symporter (Phosphate:H symporter, variant)</fullName>
    </submittedName>
</protein>
<reference evidence="2" key="1">
    <citation type="submission" date="2019-10" db="EMBL/GenBank/DDBJ databases">
        <authorList>
            <person name="Nor Muhammad N."/>
        </authorList>
    </citation>
    <scope>NUCLEOTIDE SEQUENCE</scope>
</reference>
<feature type="signal peptide" evidence="1">
    <location>
        <begin position="1"/>
        <end position="21"/>
    </location>
</feature>
<name>A0A5K1K6G6_9APHY</name>
<evidence type="ECO:0000313" key="2">
    <source>
        <dbReference type="EMBL" id="VWP00789.1"/>
    </source>
</evidence>
<dbReference type="AlphaFoldDB" id="A0A5K1K6G6"/>
<sequence length="134" mass="14257">MRFSTFPLVITALVAAGLSGATPLNTRADQTIILPLSGDPFGSPFEFEFADESRTADSTSTLHITLQNATYSAVIADKLAFSATSPDRAFALLTVPHAFVPGLYDLVVEEVAGDDSIIYTGEVTDLELLSQSQD</sequence>
<gene>
    <name evidence="2" type="primary">J9VMW8</name>
</gene>
<dbReference type="EMBL" id="LR728814">
    <property type="protein sequence ID" value="VWP00789.1"/>
    <property type="molecule type" value="Genomic_DNA"/>
</dbReference>
<feature type="chain" id="PRO_5023805312" evidence="1">
    <location>
        <begin position="22"/>
        <end position="134"/>
    </location>
</feature>
<evidence type="ECO:0000256" key="1">
    <source>
        <dbReference type="SAM" id="SignalP"/>
    </source>
</evidence>
<proteinExistence type="predicted"/>
<keyword evidence="1" id="KW-0732">Signal</keyword>
<accession>A0A5K1K6G6</accession>